<feature type="domain" description="Plastocyanin-like" evidence="9">
    <location>
        <begin position="255"/>
        <end position="346"/>
    </location>
</feature>
<evidence type="ECO:0000256" key="8">
    <source>
        <dbReference type="SAM" id="SignalP"/>
    </source>
</evidence>
<keyword evidence="8" id="KW-0732">Signal</keyword>
<evidence type="ECO:0000256" key="3">
    <source>
        <dbReference type="ARBA" id="ARBA00022692"/>
    </source>
</evidence>
<organism evidence="13 14">
    <name type="scientific">Skeletonema marinoi</name>
    <dbReference type="NCBI Taxonomy" id="267567"/>
    <lineage>
        <taxon>Eukaryota</taxon>
        <taxon>Sar</taxon>
        <taxon>Stramenopiles</taxon>
        <taxon>Ochrophyta</taxon>
        <taxon>Bacillariophyta</taxon>
        <taxon>Coscinodiscophyceae</taxon>
        <taxon>Thalassiosirophycidae</taxon>
        <taxon>Thalassiosirales</taxon>
        <taxon>Skeletonemataceae</taxon>
        <taxon>Skeletonema</taxon>
        <taxon>Skeletonema marinoi-dohrnii complex</taxon>
    </lineage>
</organism>
<keyword evidence="5 7" id="KW-0472">Membrane</keyword>
<feature type="chain" id="PRO_5042146344" evidence="8">
    <location>
        <begin position="25"/>
        <end position="1192"/>
    </location>
</feature>
<evidence type="ECO:0000259" key="12">
    <source>
        <dbReference type="Pfam" id="PF07732"/>
    </source>
</evidence>
<dbReference type="CDD" id="cd04206">
    <property type="entry name" value="CuRO_1_LCC_like"/>
    <property type="match status" value="1"/>
</dbReference>
<comment type="similarity">
    <text evidence="2">Belongs to the multicopper oxidase family.</text>
</comment>
<feature type="transmembrane region" description="Helical" evidence="7">
    <location>
        <begin position="991"/>
        <end position="1017"/>
    </location>
</feature>
<evidence type="ECO:0000256" key="6">
    <source>
        <dbReference type="SAM" id="MobiDB-lite"/>
    </source>
</evidence>
<protein>
    <submittedName>
        <fullName evidence="13">Multicopper oxidase family protein</fullName>
    </submittedName>
</protein>
<dbReference type="Proteomes" id="UP001224775">
    <property type="component" value="Unassembled WGS sequence"/>
</dbReference>
<gene>
    <name evidence="13" type="ORF">QTG54_006918</name>
</gene>
<evidence type="ECO:0000256" key="5">
    <source>
        <dbReference type="ARBA" id="ARBA00023136"/>
    </source>
</evidence>
<dbReference type="Pfam" id="PF07731">
    <property type="entry name" value="Cu-oxidase_2"/>
    <property type="match status" value="1"/>
</dbReference>
<dbReference type="AlphaFoldDB" id="A0AAD8YAU9"/>
<dbReference type="InterPro" id="IPR008972">
    <property type="entry name" value="Cupredoxin"/>
</dbReference>
<proteinExistence type="inferred from homology"/>
<reference evidence="13" key="1">
    <citation type="submission" date="2023-06" db="EMBL/GenBank/DDBJ databases">
        <title>Survivors Of The Sea: Transcriptome response of Skeletonema marinoi to long-term dormancy.</title>
        <authorList>
            <person name="Pinder M.I.M."/>
            <person name="Kourtchenko O."/>
            <person name="Robertson E.K."/>
            <person name="Larsson T."/>
            <person name="Maumus F."/>
            <person name="Osuna-Cruz C.M."/>
            <person name="Vancaester E."/>
            <person name="Stenow R."/>
            <person name="Vandepoele K."/>
            <person name="Ploug H."/>
            <person name="Bruchert V."/>
            <person name="Godhe A."/>
            <person name="Topel M."/>
        </authorList>
    </citation>
    <scope>NUCLEOTIDE SEQUENCE</scope>
    <source>
        <strain evidence="13">R05AC</strain>
    </source>
</reference>
<evidence type="ECO:0000256" key="4">
    <source>
        <dbReference type="ARBA" id="ARBA00022989"/>
    </source>
</evidence>
<evidence type="ECO:0000256" key="1">
    <source>
        <dbReference type="ARBA" id="ARBA00004141"/>
    </source>
</evidence>
<dbReference type="Pfam" id="PF01061">
    <property type="entry name" value="ABC2_membrane"/>
    <property type="match status" value="1"/>
</dbReference>
<feature type="domain" description="Plastocyanin-like" evidence="11">
    <location>
        <begin position="478"/>
        <end position="607"/>
    </location>
</feature>
<dbReference type="InterPro" id="IPR011706">
    <property type="entry name" value="Cu-oxidase_C"/>
</dbReference>
<feature type="signal peptide" evidence="8">
    <location>
        <begin position="1"/>
        <end position="24"/>
    </location>
</feature>
<dbReference type="Pfam" id="PF07732">
    <property type="entry name" value="Cu-oxidase_3"/>
    <property type="match status" value="1"/>
</dbReference>
<evidence type="ECO:0000256" key="2">
    <source>
        <dbReference type="ARBA" id="ARBA00010609"/>
    </source>
</evidence>
<dbReference type="InterPro" id="IPR045087">
    <property type="entry name" value="Cu-oxidase_fam"/>
</dbReference>
<dbReference type="GO" id="GO:0016020">
    <property type="term" value="C:membrane"/>
    <property type="evidence" value="ECO:0007669"/>
    <property type="project" value="UniProtKB-SubCell"/>
</dbReference>
<feature type="transmembrane region" description="Helical" evidence="7">
    <location>
        <begin position="1023"/>
        <end position="1043"/>
    </location>
</feature>
<feature type="domain" description="Plastocyanin-like" evidence="12">
    <location>
        <begin position="83"/>
        <end position="181"/>
    </location>
</feature>
<feature type="transmembrane region" description="Helical" evidence="7">
    <location>
        <begin position="1154"/>
        <end position="1176"/>
    </location>
</feature>
<dbReference type="InterPro" id="IPR013525">
    <property type="entry name" value="ABC2_TM"/>
</dbReference>
<feature type="domain" description="ABC-2 type transporter transmembrane" evidence="10">
    <location>
        <begin position="898"/>
        <end position="1101"/>
    </location>
</feature>
<accession>A0AAD8YAU9</accession>
<dbReference type="GO" id="GO:0016491">
    <property type="term" value="F:oxidoreductase activity"/>
    <property type="evidence" value="ECO:0007669"/>
    <property type="project" value="InterPro"/>
</dbReference>
<evidence type="ECO:0000313" key="13">
    <source>
        <dbReference type="EMBL" id="KAK1742353.1"/>
    </source>
</evidence>
<evidence type="ECO:0000259" key="11">
    <source>
        <dbReference type="Pfam" id="PF07731"/>
    </source>
</evidence>
<keyword evidence="3 7" id="KW-0812">Transmembrane</keyword>
<comment type="caution">
    <text evidence="13">The sequence shown here is derived from an EMBL/GenBank/DDBJ whole genome shotgun (WGS) entry which is preliminary data.</text>
</comment>
<dbReference type="InterPro" id="IPR011707">
    <property type="entry name" value="Cu-oxidase-like_N"/>
</dbReference>
<dbReference type="PANTHER" id="PTHR11709:SF511">
    <property type="entry name" value="LACCASE"/>
    <property type="match status" value="1"/>
</dbReference>
<sequence length="1192" mass="133122">MPMKLIVAVLLYLFVITNFPSVLSQTTRTHLFRIQKSVVALAETLPSHTQIYSTWPEGRLRTNLPDLISAAVVGTNDNESEATLVGPPIHVVVGDYLNVTLQNEISAGVSLHFHGFSYSNAFEYSGAVGVSQCPLAKGESFAYNIAVNENPGTYWYHTEAEATGNLNECDAVRGALIVHPKGSESLVDRLNAPLLSGYNPLAYDNERILFFQDGFISSPAEKYLQHVGNLLPPASKSDEGFVVATSQWDFGTCNGKLREIITVEPNQKYKFRLINGGQHFALRFSISGAFPLTVVAADSNPIKPYTVDSVVLHVGERFDVEVSTQDLTEGESFWIAANTLESQLQGYQNGVRAIMRVSSNEPMISEDVLDPSPNIKASSTVDKNVKVLNCYHADNCIPITALRSLPTRSTASEAKSGLEFMSAEKQVQKGVASEIHFVETHFQLAPLYAHFVRVDNSYWIQNDFPPAAMISREYRPANSVHPHSVPLEVASNSTVMIVWRTTLLMDHPIHLHGHTVEILDVSHPKRQHCNLAHCELNQDYSTNTLDKIRALDKTTQIDAAVKKDTFIIPAGGVVVTRLHTGAQGLWLAHGQMDVHRQDGMSFVLNVGDYQIPKFDEWLPNDFPSCNTSLVKSLKMNPACECFVDKDRPLLVEMPDKYLCSRSHLCHHEFSQAANLHSYRYKKGFSSIQNVTRVWQMPGFIFMLCFGLIVAVTLMLLAFLPSIPSSQSKEKEGHTIPWIKRISFLSVTADATTTTRSSIPRRSTIDYSVPHRRSTIDFSVGSIFDGMSYIGTVNDVEESQIDDEETSEHDVDTTRSHSLQRSNSRRRLSSVAASIEGRLDRALGSILIERGDEGDGTDGFSQGFEIMPDGYSVKGKLTFDPCDSDVVNSSSPFVKQAVYIFEQQFRVYFSSCCNLLRLLEVGGVALLTGQLFRQDFEEASEATISDMFSLVLFLSITWTYTRMYSIIPMQHQWFKSIQIVHKNRRFSLPPVLFARISVLLLGECLWPAAFCVICYPVMGLTGDWRTICKISLLVSLNNICYLSLGALSSSVSNMPYGMIVATVMSQISILSSGVFAQLPTSIQWLNKRSPFFWTIRGLMKCVFDWSDSFRCVHGSSEIEGGVHQCFIEESLVIDQLKRRGIYDPASGSGVLEECIALLILASCIHIFICIRCVFSFYRVDWYKLKRIKSRIMK</sequence>
<feature type="region of interest" description="Disordered" evidence="6">
    <location>
        <begin position="798"/>
        <end position="824"/>
    </location>
</feature>
<comment type="subcellular location">
    <subcellularLocation>
        <location evidence="1">Membrane</location>
        <topology evidence="1">Multi-pass membrane protein</topology>
    </subcellularLocation>
</comment>
<dbReference type="InterPro" id="IPR001117">
    <property type="entry name" value="Cu-oxidase_2nd"/>
</dbReference>
<dbReference type="Pfam" id="PF00394">
    <property type="entry name" value="Cu-oxidase"/>
    <property type="match status" value="1"/>
</dbReference>
<keyword evidence="4 7" id="KW-1133">Transmembrane helix</keyword>
<dbReference type="SUPFAM" id="SSF49503">
    <property type="entry name" value="Cupredoxins"/>
    <property type="match status" value="3"/>
</dbReference>
<feature type="transmembrane region" description="Helical" evidence="7">
    <location>
        <begin position="1055"/>
        <end position="1077"/>
    </location>
</feature>
<evidence type="ECO:0000313" key="14">
    <source>
        <dbReference type="Proteomes" id="UP001224775"/>
    </source>
</evidence>
<evidence type="ECO:0000259" key="10">
    <source>
        <dbReference type="Pfam" id="PF01061"/>
    </source>
</evidence>
<evidence type="ECO:0000256" key="7">
    <source>
        <dbReference type="SAM" id="Phobius"/>
    </source>
</evidence>
<dbReference type="Gene3D" id="2.60.40.420">
    <property type="entry name" value="Cupredoxins - blue copper proteins"/>
    <property type="match status" value="3"/>
</dbReference>
<evidence type="ECO:0000259" key="9">
    <source>
        <dbReference type="Pfam" id="PF00394"/>
    </source>
</evidence>
<dbReference type="EMBL" id="JATAAI010000011">
    <property type="protein sequence ID" value="KAK1742353.1"/>
    <property type="molecule type" value="Genomic_DNA"/>
</dbReference>
<dbReference type="GO" id="GO:0005507">
    <property type="term" value="F:copper ion binding"/>
    <property type="evidence" value="ECO:0007669"/>
    <property type="project" value="InterPro"/>
</dbReference>
<dbReference type="PANTHER" id="PTHR11709">
    <property type="entry name" value="MULTI-COPPER OXIDASE"/>
    <property type="match status" value="1"/>
</dbReference>
<feature type="transmembrane region" description="Helical" evidence="7">
    <location>
        <begin position="698"/>
        <end position="719"/>
    </location>
</feature>
<name>A0AAD8YAU9_9STRA</name>
<keyword evidence="14" id="KW-1185">Reference proteome</keyword>
<dbReference type="GO" id="GO:0140359">
    <property type="term" value="F:ABC-type transporter activity"/>
    <property type="evidence" value="ECO:0007669"/>
    <property type="project" value="InterPro"/>
</dbReference>